<accession>A0ABU4HJ01</accession>
<name>A0ABU4HJ01_9ACTN</name>
<dbReference type="RefSeq" id="WP_318595561.1">
    <property type="nucleotide sequence ID" value="NZ_JAWSTH010000004.1"/>
</dbReference>
<keyword evidence="1" id="KW-1133">Transmembrane helix</keyword>
<keyword evidence="1" id="KW-0812">Transmembrane</keyword>
<feature type="transmembrane region" description="Helical" evidence="1">
    <location>
        <begin position="317"/>
        <end position="339"/>
    </location>
</feature>
<feature type="transmembrane region" description="Helical" evidence="1">
    <location>
        <begin position="395"/>
        <end position="418"/>
    </location>
</feature>
<organism evidence="2 3">
    <name type="scientific">Conexibacter stalactiti</name>
    <dbReference type="NCBI Taxonomy" id="1940611"/>
    <lineage>
        <taxon>Bacteria</taxon>
        <taxon>Bacillati</taxon>
        <taxon>Actinomycetota</taxon>
        <taxon>Thermoleophilia</taxon>
        <taxon>Solirubrobacterales</taxon>
        <taxon>Conexibacteraceae</taxon>
        <taxon>Conexibacter</taxon>
    </lineage>
</organism>
<reference evidence="3" key="1">
    <citation type="submission" date="2023-07" db="EMBL/GenBank/DDBJ databases">
        <title>Conexibacter stalactiti sp. nov., isolated from stalactites in a lava cave and emended description of the genus Conexibacter.</title>
        <authorList>
            <person name="Lee S.D."/>
        </authorList>
    </citation>
    <scope>NUCLEOTIDE SEQUENCE [LARGE SCALE GENOMIC DNA]</scope>
    <source>
        <strain evidence="3">KCTC 39840</strain>
    </source>
</reference>
<evidence type="ECO:0000313" key="3">
    <source>
        <dbReference type="Proteomes" id="UP001284601"/>
    </source>
</evidence>
<keyword evidence="1" id="KW-0472">Membrane</keyword>
<dbReference type="EMBL" id="JAWSTH010000004">
    <property type="protein sequence ID" value="MDW5593301.1"/>
    <property type="molecule type" value="Genomic_DNA"/>
</dbReference>
<evidence type="ECO:0000256" key="1">
    <source>
        <dbReference type="SAM" id="Phobius"/>
    </source>
</evidence>
<sequence>MLDPRIYRAAFLPILFVLVLVGFSLRDQPRGVTTTLAPDAFDGDAAFASLDALAEAAPSRQPGSAGDQRVADRVRAGLRASGFEVSSRSFQAQTSVGERQVETVLGQRTGFSSRRILVVAQRDAIASPAKAQLSGTAALLELARVLGARTLDRTLVLASVSGGPEAAEQLARDPGGAVDAVIVLGDMAGTQTRQPLVVPWGSDAAVAPLELRRTVETAVATETAIRSRRARPAVEYARLSAPLTLGLQGPFIAHGLPAVLLSASGERTPAADQEVSAARMTVFGRAALRSLSALDGARDMPAPSAYVLIERKLLPEWPVRLLGAALLLPVLLAAVDGFARVRRRHEPVGRWLRWVGACALPFVLALLLTLVLKLTGLLSAAPPGPVAAGEIPRDGTALAALISVLVVIVLGWFALRPLVTRLSGTKGDPAAPGAAAAVLLVLCGIALVVWVVNPYTALLLIPALHLWLLAIAPEVRLHPFAALGLFLIGLLPPLLVAYAYARQFGLDPLELAWMGMLLVAGGSVNVFGALVWALLLGCAGAVLTIVLRNWSGGPDAEAHVTVRGPTSYAGPGSLGGTESALRR</sequence>
<keyword evidence="3" id="KW-1185">Reference proteome</keyword>
<feature type="transmembrane region" description="Helical" evidence="1">
    <location>
        <begin position="513"/>
        <end position="546"/>
    </location>
</feature>
<protein>
    <recommendedName>
        <fullName evidence="4">Peptidase M28 domain-containing protein</fullName>
    </recommendedName>
</protein>
<feature type="transmembrane region" description="Helical" evidence="1">
    <location>
        <begin position="430"/>
        <end position="449"/>
    </location>
</feature>
<dbReference type="Gene3D" id="3.40.630.10">
    <property type="entry name" value="Zn peptidases"/>
    <property type="match status" value="1"/>
</dbReference>
<proteinExistence type="predicted"/>
<dbReference type="SUPFAM" id="SSF53187">
    <property type="entry name" value="Zn-dependent exopeptidases"/>
    <property type="match status" value="1"/>
</dbReference>
<feature type="transmembrane region" description="Helical" evidence="1">
    <location>
        <begin position="480"/>
        <end position="501"/>
    </location>
</feature>
<feature type="transmembrane region" description="Helical" evidence="1">
    <location>
        <begin position="351"/>
        <end position="375"/>
    </location>
</feature>
<evidence type="ECO:0008006" key="4">
    <source>
        <dbReference type="Google" id="ProtNLM"/>
    </source>
</evidence>
<gene>
    <name evidence="2" type="ORF">R7226_03065</name>
</gene>
<feature type="transmembrane region" description="Helical" evidence="1">
    <location>
        <begin position="455"/>
        <end position="473"/>
    </location>
</feature>
<comment type="caution">
    <text evidence="2">The sequence shown here is derived from an EMBL/GenBank/DDBJ whole genome shotgun (WGS) entry which is preliminary data.</text>
</comment>
<evidence type="ECO:0000313" key="2">
    <source>
        <dbReference type="EMBL" id="MDW5593301.1"/>
    </source>
</evidence>
<dbReference type="Proteomes" id="UP001284601">
    <property type="component" value="Unassembled WGS sequence"/>
</dbReference>